<evidence type="ECO:0000313" key="3">
    <source>
        <dbReference type="Proteomes" id="UP000294419"/>
    </source>
</evidence>
<reference evidence="2 3" key="1">
    <citation type="submission" date="2019-03" db="EMBL/GenBank/DDBJ databases">
        <authorList>
            <person name="Kim H."/>
            <person name="Yu S.-M."/>
        </authorList>
    </citation>
    <scope>NUCLEOTIDE SEQUENCE [LARGE SCALE GENOMIC DNA]</scope>
    <source>
        <strain evidence="2 3">NBC122</strain>
    </source>
</reference>
<dbReference type="AlphaFoldDB" id="A0A4P6ZFF9"/>
<accession>A0A4P6ZFF9</accession>
<dbReference type="EMBL" id="CP037954">
    <property type="protein sequence ID" value="QBO58360.1"/>
    <property type="molecule type" value="Genomic_DNA"/>
</dbReference>
<dbReference type="KEGG" id="csal:NBC122_01545"/>
<name>A0A4P6ZFF9_9FLAO</name>
<sequence>MKWSTIVVHQFNKALNVFKLNISDTGASIELLCQNNFSMARYGDGELNIMMGGDIHFQPYNSELAGRLKEILRSYDEQSALKIGVPLAINTTAGYNKTAKDFWEMNLSSGRMHWFRYCGLRKKFINASLTRCYIDYEEKEQSLLWFQQIQALWRNKKVLVVEGAASRMGVQNNLFDNTASVNRIITKSSDAWIVYAWILETTLKVAKNYDLILVSLGPTATVLAADVSKHGYRILDIGHISLEYDEYQNDGLGVNQNDCKIKYQNQIIEQIF</sequence>
<dbReference type="OrthoDB" id="796510at2"/>
<evidence type="ECO:0000313" key="2">
    <source>
        <dbReference type="EMBL" id="QBO58360.1"/>
    </source>
</evidence>
<keyword evidence="3" id="KW-1185">Reference proteome</keyword>
<dbReference type="InterPro" id="IPR014869">
    <property type="entry name" value="GT-D"/>
</dbReference>
<evidence type="ECO:0000259" key="1">
    <source>
        <dbReference type="Pfam" id="PF08759"/>
    </source>
</evidence>
<feature type="domain" description="Glycosyltransferase GT-D fold" evidence="1">
    <location>
        <begin position="39"/>
        <end position="250"/>
    </location>
</feature>
<protein>
    <recommendedName>
        <fullName evidence="1">Glycosyltransferase GT-D fold domain-containing protein</fullName>
    </recommendedName>
</protein>
<proteinExistence type="predicted"/>
<dbReference type="Proteomes" id="UP000294419">
    <property type="component" value="Chromosome"/>
</dbReference>
<gene>
    <name evidence="2" type="ORF">NBC122_01545</name>
</gene>
<dbReference type="RefSeq" id="WP_133439800.1">
    <property type="nucleotide sequence ID" value="NZ_CP037954.1"/>
</dbReference>
<dbReference type="Pfam" id="PF08759">
    <property type="entry name" value="GT-D"/>
    <property type="match status" value="1"/>
</dbReference>
<organism evidence="2 3">
    <name type="scientific">Chryseobacterium salivictor</name>
    <dbReference type="NCBI Taxonomy" id="2547600"/>
    <lineage>
        <taxon>Bacteria</taxon>
        <taxon>Pseudomonadati</taxon>
        <taxon>Bacteroidota</taxon>
        <taxon>Flavobacteriia</taxon>
        <taxon>Flavobacteriales</taxon>
        <taxon>Weeksellaceae</taxon>
        <taxon>Chryseobacterium group</taxon>
        <taxon>Chryseobacterium</taxon>
    </lineage>
</organism>